<dbReference type="InterPro" id="IPR019194">
    <property type="entry name" value="Tscrpt_elong_fac_Eaf_N"/>
</dbReference>
<evidence type="ECO:0000256" key="5">
    <source>
        <dbReference type="PROSITE-ProRule" id="PRU10085"/>
    </source>
</evidence>
<dbReference type="SUPFAM" id="SSF52096">
    <property type="entry name" value="ClpP/crotonase"/>
    <property type="match status" value="1"/>
</dbReference>
<feature type="domain" description="Transcription elongation factor Eaf N-terminal" evidence="10">
    <location>
        <begin position="20"/>
        <end position="118"/>
    </location>
</feature>
<dbReference type="InterPro" id="IPR033135">
    <property type="entry name" value="ClpP_His_AS"/>
</dbReference>
<dbReference type="InterPro" id="IPR029045">
    <property type="entry name" value="ClpP/crotonase-like_dom_sf"/>
</dbReference>
<dbReference type="GO" id="GO:0051117">
    <property type="term" value="F:ATPase binding"/>
    <property type="evidence" value="ECO:0007669"/>
    <property type="project" value="TreeGrafter"/>
</dbReference>
<evidence type="ECO:0000313" key="11">
    <source>
        <dbReference type="EMBL" id="KAE8022021.1"/>
    </source>
</evidence>
<comment type="similarity">
    <text evidence="1 8">Belongs to the peptidase S14 family.</text>
</comment>
<feature type="region of interest" description="Disordered" evidence="9">
    <location>
        <begin position="635"/>
        <end position="675"/>
    </location>
</feature>
<keyword evidence="12" id="KW-1185">Reference proteome</keyword>
<dbReference type="InterPro" id="IPR023562">
    <property type="entry name" value="ClpP/TepA"/>
</dbReference>
<keyword evidence="3 7" id="KW-0378">Hydrolase</keyword>
<dbReference type="Gene3D" id="3.90.226.10">
    <property type="entry name" value="2-enoyl-CoA Hydratase, Chain A, domain 1"/>
    <property type="match status" value="1"/>
</dbReference>
<dbReference type="PRINTS" id="PR00127">
    <property type="entry name" value="CLPPROTEASEP"/>
</dbReference>
<evidence type="ECO:0000256" key="4">
    <source>
        <dbReference type="ARBA" id="ARBA00022825"/>
    </source>
</evidence>
<dbReference type="NCBIfam" id="NF009205">
    <property type="entry name" value="PRK12553.1"/>
    <property type="match status" value="1"/>
</dbReference>
<dbReference type="InterPro" id="IPR001907">
    <property type="entry name" value="ClpP"/>
</dbReference>
<feature type="region of interest" description="Disordered" evidence="9">
    <location>
        <begin position="1"/>
        <end position="20"/>
    </location>
</feature>
<evidence type="ECO:0000256" key="3">
    <source>
        <dbReference type="ARBA" id="ARBA00022801"/>
    </source>
</evidence>
<evidence type="ECO:0000256" key="9">
    <source>
        <dbReference type="SAM" id="MobiDB-lite"/>
    </source>
</evidence>
<dbReference type="HAMAP" id="MF_00444">
    <property type="entry name" value="ClpP"/>
    <property type="match status" value="1"/>
</dbReference>
<evidence type="ECO:0000313" key="12">
    <source>
        <dbReference type="Proteomes" id="UP000327013"/>
    </source>
</evidence>
<dbReference type="FunFam" id="3.90.226.10:FF:000001">
    <property type="entry name" value="ATP-dependent Clp protease proteolytic subunit"/>
    <property type="match status" value="1"/>
</dbReference>
<evidence type="ECO:0000256" key="1">
    <source>
        <dbReference type="ARBA" id="ARBA00007039"/>
    </source>
</evidence>
<protein>
    <recommendedName>
        <fullName evidence="8">ATP-dependent Clp protease proteolytic subunit</fullName>
        <ecNumber evidence="7">3.4.21.92</ecNumber>
    </recommendedName>
</protein>
<dbReference type="NCBIfam" id="NF001368">
    <property type="entry name" value="PRK00277.1"/>
    <property type="match status" value="1"/>
</dbReference>
<feature type="active site" evidence="5">
    <location>
        <position position="512"/>
    </location>
</feature>
<dbReference type="AlphaFoldDB" id="A0A5N6QZY4"/>
<keyword evidence="4 7" id="KW-0720">Serine protease</keyword>
<keyword evidence="2 7" id="KW-0645">Protease</keyword>
<dbReference type="PROSITE" id="PS00382">
    <property type="entry name" value="CLP_PROTEASE_HIS"/>
    <property type="match status" value="1"/>
</dbReference>
<dbReference type="Pfam" id="PF00574">
    <property type="entry name" value="CLP_protease"/>
    <property type="match status" value="1"/>
</dbReference>
<feature type="region of interest" description="Disordered" evidence="9">
    <location>
        <begin position="318"/>
        <end position="342"/>
    </location>
</feature>
<dbReference type="GO" id="GO:0004252">
    <property type="term" value="F:serine-type endopeptidase activity"/>
    <property type="evidence" value="ECO:0007669"/>
    <property type="project" value="UniProtKB-EC"/>
</dbReference>
<evidence type="ECO:0000259" key="10">
    <source>
        <dbReference type="Pfam" id="PF09816"/>
    </source>
</evidence>
<evidence type="ECO:0000256" key="8">
    <source>
        <dbReference type="RuleBase" id="RU003567"/>
    </source>
</evidence>
<sequence length="675" mass="73818">MAKSNNKEEPSTAPQPERWYNLALGPSFKDHHPSSKFCTLRYEFKPASIDMNQSGSLHKNKDNRVTVEFHNNQHGKPKVSFEGISEDYKENDAVLFFDGQTFQLERLHRAVKRLRHVRLPGESAAAAAATSAPTALVGAAAESYSPPLDKGAKVQSLNKGMVHQVPAEFGRIDVGNSESLGAKAKNVKDVDCPPSHPNPSTSSPDSKDCELEEHLDIVNDDDDDDGCGTAEKENITKQEFDTGFDINLPHPADMDDEIAEVDVSDDETDKGPNAAEALRAQGKSNIANQAWRRILNDVVTNSAKQRWLPIFPRISEQRKQARGRNERVRKSSNQTAKQRSMEMGLTCAASPPRSMCLNHGVLHPPFPAVAIKRNTPGLSNGTGSGKRIRRKPASAIKALNGSSSKQTLSSNWDVLQDYSASSSPWRPRFEELDTTNALLRQRIIFLGSQVDDMTADLIISQLLFLDAEDPKKDIKLFINSPGGSVTAGMGIYDAMKLCKADVSTVCLGLAASMGAFILASGSKGKRFCMPNARVMIHQPLGTAGGKATDMGIRIREMVYHKIKLNKILSRVTGKPLEQIEEDTDRDNFMNPWEAKEYGLVDAVIDDGKPGLVAPIGDATPPPKTRVWDLWKVEGSRKAKKNLPSEHKILQNGYGGGQGGDGERGSEQENQAPTPV</sequence>
<feature type="active site" evidence="6">
    <location>
        <position position="537"/>
    </location>
</feature>
<dbReference type="PANTHER" id="PTHR10381">
    <property type="entry name" value="ATP-DEPENDENT CLP PROTEASE PROTEOLYTIC SUBUNIT"/>
    <property type="match status" value="1"/>
</dbReference>
<dbReference type="Pfam" id="PF09816">
    <property type="entry name" value="EAF"/>
    <property type="match status" value="1"/>
</dbReference>
<accession>A0A5N6QZY4</accession>
<dbReference type="GO" id="GO:0006515">
    <property type="term" value="P:protein quality control for misfolded or incompletely synthesized proteins"/>
    <property type="evidence" value="ECO:0007669"/>
    <property type="project" value="TreeGrafter"/>
</dbReference>
<dbReference type="PANTHER" id="PTHR10381:SF50">
    <property type="entry name" value="ATP-DEPENDENT CLP PROTEASE PROTEOLYTIC SUBUNIT 3, CHLOROPLASTIC"/>
    <property type="match status" value="1"/>
</dbReference>
<evidence type="ECO:0000256" key="6">
    <source>
        <dbReference type="PROSITE-ProRule" id="PRU10086"/>
    </source>
</evidence>
<dbReference type="GO" id="GO:0009534">
    <property type="term" value="C:chloroplast thylakoid"/>
    <property type="evidence" value="ECO:0007669"/>
    <property type="project" value="UniProtKB-ARBA"/>
</dbReference>
<proteinExistence type="inferred from homology"/>
<dbReference type="GO" id="GO:0009840">
    <property type="term" value="C:chloroplastic endopeptidase Clp complex"/>
    <property type="evidence" value="ECO:0007669"/>
    <property type="project" value="UniProtKB-ARBA"/>
</dbReference>
<dbReference type="GO" id="GO:0004176">
    <property type="term" value="F:ATP-dependent peptidase activity"/>
    <property type="evidence" value="ECO:0007669"/>
    <property type="project" value="InterPro"/>
</dbReference>
<feature type="compositionally biased region" description="Basic and acidic residues" evidence="9">
    <location>
        <begin position="318"/>
        <end position="329"/>
    </location>
</feature>
<reference evidence="11 12" key="1">
    <citation type="submission" date="2019-06" db="EMBL/GenBank/DDBJ databases">
        <title>A chromosomal-level reference genome of Carpinus fangiana (Coryloideae, Betulaceae).</title>
        <authorList>
            <person name="Yang X."/>
            <person name="Wang Z."/>
            <person name="Zhang L."/>
            <person name="Hao G."/>
            <person name="Liu J."/>
            <person name="Yang Y."/>
        </authorList>
    </citation>
    <scope>NUCLEOTIDE SEQUENCE [LARGE SCALE GENOMIC DNA]</scope>
    <source>
        <strain evidence="11">Cfa_2016G</strain>
        <tissue evidence="11">Leaf</tissue>
    </source>
</reference>
<feature type="compositionally biased region" description="Basic and acidic residues" evidence="9">
    <location>
        <begin position="1"/>
        <end position="10"/>
    </location>
</feature>
<gene>
    <name evidence="11" type="ORF">FH972_007861</name>
</gene>
<dbReference type="InterPro" id="IPR018215">
    <property type="entry name" value="ClpP_Ser_AS"/>
</dbReference>
<dbReference type="Proteomes" id="UP000327013">
    <property type="component" value="Chromosome 3"/>
</dbReference>
<dbReference type="PROSITE" id="PS00381">
    <property type="entry name" value="CLP_PROTEASE_SER"/>
    <property type="match status" value="1"/>
</dbReference>
<dbReference type="EC" id="3.4.21.92" evidence="7"/>
<dbReference type="CDD" id="cd07017">
    <property type="entry name" value="S14_ClpP_2"/>
    <property type="match status" value="1"/>
</dbReference>
<dbReference type="EMBL" id="CM017323">
    <property type="protein sequence ID" value="KAE8022021.1"/>
    <property type="molecule type" value="Genomic_DNA"/>
</dbReference>
<name>A0A5N6QZY4_9ROSI</name>
<feature type="region of interest" description="Disordered" evidence="9">
    <location>
        <begin position="185"/>
        <end position="209"/>
    </location>
</feature>
<dbReference type="OrthoDB" id="2017408at2759"/>
<evidence type="ECO:0000256" key="7">
    <source>
        <dbReference type="RuleBase" id="RU000549"/>
    </source>
</evidence>
<feature type="compositionally biased region" description="Basic and acidic residues" evidence="9">
    <location>
        <begin position="635"/>
        <end position="648"/>
    </location>
</feature>
<evidence type="ECO:0000256" key="2">
    <source>
        <dbReference type="ARBA" id="ARBA00022670"/>
    </source>
</evidence>
<organism evidence="11 12">
    <name type="scientific">Carpinus fangiana</name>
    <dbReference type="NCBI Taxonomy" id="176857"/>
    <lineage>
        <taxon>Eukaryota</taxon>
        <taxon>Viridiplantae</taxon>
        <taxon>Streptophyta</taxon>
        <taxon>Embryophyta</taxon>
        <taxon>Tracheophyta</taxon>
        <taxon>Spermatophyta</taxon>
        <taxon>Magnoliopsida</taxon>
        <taxon>eudicotyledons</taxon>
        <taxon>Gunneridae</taxon>
        <taxon>Pentapetalae</taxon>
        <taxon>rosids</taxon>
        <taxon>fabids</taxon>
        <taxon>Fagales</taxon>
        <taxon>Betulaceae</taxon>
        <taxon>Carpinus</taxon>
    </lineage>
</organism>